<evidence type="ECO:0000259" key="1">
    <source>
        <dbReference type="Pfam" id="PF14240"/>
    </source>
</evidence>
<dbReference type="Pfam" id="PF14240">
    <property type="entry name" value="YHYH"/>
    <property type="match status" value="1"/>
</dbReference>
<dbReference type="RefSeq" id="WP_341542328.1">
    <property type="nucleotide sequence ID" value="NZ_JBAKAP010000007.1"/>
</dbReference>
<organism evidence="2 3">
    <name type="scientific">Cobetia marina</name>
    <name type="common">Deleya marina</name>
    <dbReference type="NCBI Taxonomy" id="28258"/>
    <lineage>
        <taxon>Bacteria</taxon>
        <taxon>Pseudomonadati</taxon>
        <taxon>Pseudomonadota</taxon>
        <taxon>Gammaproteobacteria</taxon>
        <taxon>Oceanospirillales</taxon>
        <taxon>Halomonadaceae</taxon>
        <taxon>Cobetia</taxon>
    </lineage>
</organism>
<gene>
    <name evidence="2" type="ORF">V6243_08020</name>
</gene>
<dbReference type="Proteomes" id="UP001378242">
    <property type="component" value="Unassembled WGS sequence"/>
</dbReference>
<proteinExistence type="predicted"/>
<evidence type="ECO:0000313" key="3">
    <source>
        <dbReference type="Proteomes" id="UP001378242"/>
    </source>
</evidence>
<evidence type="ECO:0000313" key="2">
    <source>
        <dbReference type="EMBL" id="MEL0616780.1"/>
    </source>
</evidence>
<accession>A0ABU9GE83</accession>
<protein>
    <submittedName>
        <fullName evidence="2">YHYH protein</fullName>
    </submittedName>
</protein>
<dbReference type="InterPro" id="IPR025924">
    <property type="entry name" value="YHYH_dom"/>
</dbReference>
<comment type="caution">
    <text evidence="2">The sequence shown here is derived from an EMBL/GenBank/DDBJ whole genome shotgun (WGS) entry which is preliminary data.</text>
</comment>
<dbReference type="PROSITE" id="PS51257">
    <property type="entry name" value="PROKAR_LIPOPROTEIN"/>
    <property type="match status" value="1"/>
</dbReference>
<dbReference type="EMBL" id="JBAKAP010000007">
    <property type="protein sequence ID" value="MEL0616780.1"/>
    <property type="molecule type" value="Genomic_DNA"/>
</dbReference>
<sequence length="375" mass="39003">MAAFVKSRASGASAARRARPLTLAALTLLLFGCSGEDDAHDRAASTAAASAAVTKETVVAEEATDGEPAPAAVGLDPQIFAAGAIVGEVETVDCTLSGGTQTTCYKFRVAGAPADPETSPEGPFCPPNIHSGEEEGGTWMDGEGTLYQVDGEFIKNLATLYQDKEWQMYDVNTGEITVIDGARGCEVAGNPNPIEGFDNFCLECPLEELGGGIEKTVVIPRVPVPAAEPTSLAGRANTGVALNGVLFGPPAPLELILSSHTLGVLDDCGAHANPHEGYHYHTATGCSEIGIQEDGHSPMIGYALDGYAIYAREDKDGNVPADLDDCGGETDPVRGYHYHASAPGVNQIFGCFMGEKGHFLDEEGGERPPQGPPGE</sequence>
<reference evidence="2 3" key="1">
    <citation type="submission" date="2024-02" db="EMBL/GenBank/DDBJ databases">
        <title>Bacteria isolated from the canopy kelp, Nereocystis luetkeana.</title>
        <authorList>
            <person name="Pfister C.A."/>
            <person name="Younker I.T."/>
            <person name="Light S.H."/>
        </authorList>
    </citation>
    <scope>NUCLEOTIDE SEQUENCE [LARGE SCALE GENOMIC DNA]</scope>
    <source>
        <strain evidence="2 3">TI.5.07</strain>
    </source>
</reference>
<name>A0ABU9GE83_COBMA</name>
<feature type="domain" description="YHYH" evidence="1">
    <location>
        <begin position="217"/>
        <end position="313"/>
    </location>
</feature>
<keyword evidence="3" id="KW-1185">Reference proteome</keyword>